<comment type="similarity">
    <text evidence="1 12">Belongs to the PAPS reductase family. CysH subfamily.</text>
</comment>
<keyword evidence="3 12" id="KW-0560">Oxidoreductase</keyword>
<dbReference type="InterPro" id="IPR004511">
    <property type="entry name" value="PAPS/APS_Rdtase"/>
</dbReference>
<evidence type="ECO:0000256" key="5">
    <source>
        <dbReference type="ARBA" id="ARBA00023014"/>
    </source>
</evidence>
<gene>
    <name evidence="12" type="primary">cysH</name>
    <name evidence="14" type="ordered locus">Bcell_3354</name>
</gene>
<sequence>MMSNQVLLYENLKDQDYADLNAKMKNDALHVIKWAYEQFNDDLVYACSFGAEGIVLIDLISKVKKDAKVVFLDTNVHFDETYELIEQMKKKYPSLRIELKQPEITLEEQADQYGNELWIKNPDLCCKLRKNTPLKSVLSGSKAWLSGLRREQSPTRANTQFVNKDDKFQSIKICPLIHWTWDEIWEYIHLFNLPYNKLHDQGYPSIGCSKCTFPVEEGEDLRAGRWSGSNKTECGLHTK</sequence>
<dbReference type="HOGENOM" id="CLU_044089_2_1_9"/>
<dbReference type="EMBL" id="CP002394">
    <property type="protein sequence ID" value="ADU31596.1"/>
    <property type="molecule type" value="Genomic_DNA"/>
</dbReference>
<protein>
    <recommendedName>
        <fullName evidence="9 12">Adenosine 5'-phosphosulfate reductase</fullName>
        <shortName evidence="12">APS reductase</shortName>
        <ecNumber evidence="8 12">1.8.4.10</ecNumber>
    </recommendedName>
    <alternativeName>
        <fullName evidence="11 12">5'-adenylylsulfate reductase</fullName>
    </alternativeName>
    <alternativeName>
        <fullName evidence="10 12">Thioredoxin-dependent 5'-adenylylsulfate reductase</fullName>
    </alternativeName>
</protein>
<dbReference type="GO" id="GO:0019344">
    <property type="term" value="P:cysteine biosynthetic process"/>
    <property type="evidence" value="ECO:0007669"/>
    <property type="project" value="InterPro"/>
</dbReference>
<keyword evidence="2 12" id="KW-0963">Cytoplasm</keyword>
<dbReference type="Proteomes" id="UP000001401">
    <property type="component" value="Chromosome"/>
</dbReference>
<evidence type="ECO:0000256" key="4">
    <source>
        <dbReference type="ARBA" id="ARBA00023004"/>
    </source>
</evidence>
<organism evidence="14 15">
    <name type="scientific">Evansella cellulosilytica (strain ATCC 21833 / DSM 2522 / FERM P-1141 / JCM 9156 / N-4)</name>
    <name type="common">Bacillus cellulosilyticus</name>
    <dbReference type="NCBI Taxonomy" id="649639"/>
    <lineage>
        <taxon>Bacteria</taxon>
        <taxon>Bacillati</taxon>
        <taxon>Bacillota</taxon>
        <taxon>Bacilli</taxon>
        <taxon>Bacillales</taxon>
        <taxon>Bacillaceae</taxon>
        <taxon>Evansella</taxon>
    </lineage>
</organism>
<keyword evidence="12" id="KW-0479">Metal-binding</keyword>
<dbReference type="GO" id="GO:0070814">
    <property type="term" value="P:hydrogen sulfide biosynthetic process"/>
    <property type="evidence" value="ECO:0007669"/>
    <property type="project" value="UniProtKB-UniRule"/>
</dbReference>
<dbReference type="PIRSF" id="PIRSF000857">
    <property type="entry name" value="PAPS_reductase"/>
    <property type="match status" value="1"/>
</dbReference>
<dbReference type="eggNOG" id="COG0175">
    <property type="taxonomic scope" value="Bacteria"/>
</dbReference>
<dbReference type="InterPro" id="IPR002500">
    <property type="entry name" value="PAPS_reduct_dom"/>
</dbReference>
<dbReference type="SUPFAM" id="SSF52402">
    <property type="entry name" value="Adenine nucleotide alpha hydrolases-like"/>
    <property type="match status" value="1"/>
</dbReference>
<evidence type="ECO:0000256" key="12">
    <source>
        <dbReference type="HAMAP-Rule" id="MF_00063"/>
    </source>
</evidence>
<dbReference type="FunFam" id="3.40.50.620:FF:000095">
    <property type="entry name" value="Phosphoadenosine phosphosulfate reductase"/>
    <property type="match status" value="1"/>
</dbReference>
<evidence type="ECO:0000256" key="2">
    <source>
        <dbReference type="ARBA" id="ARBA00022490"/>
    </source>
</evidence>
<dbReference type="GO" id="GO:0051539">
    <property type="term" value="F:4 iron, 4 sulfur cluster binding"/>
    <property type="evidence" value="ECO:0007669"/>
    <property type="project" value="UniProtKB-UniRule"/>
</dbReference>
<evidence type="ECO:0000256" key="11">
    <source>
        <dbReference type="ARBA" id="ARBA00032041"/>
    </source>
</evidence>
<comment type="catalytic activity">
    <reaction evidence="12">
        <text>[thioredoxin]-disulfide + sulfite + AMP + 2 H(+) = adenosine 5'-phosphosulfate + [thioredoxin]-dithiol</text>
        <dbReference type="Rhea" id="RHEA:21976"/>
        <dbReference type="Rhea" id="RHEA-COMP:10698"/>
        <dbReference type="Rhea" id="RHEA-COMP:10700"/>
        <dbReference type="ChEBI" id="CHEBI:15378"/>
        <dbReference type="ChEBI" id="CHEBI:17359"/>
        <dbReference type="ChEBI" id="CHEBI:29950"/>
        <dbReference type="ChEBI" id="CHEBI:50058"/>
        <dbReference type="ChEBI" id="CHEBI:58243"/>
        <dbReference type="ChEBI" id="CHEBI:456215"/>
        <dbReference type="EC" id="1.8.4.10"/>
    </reaction>
</comment>
<evidence type="ECO:0000256" key="7">
    <source>
        <dbReference type="ARBA" id="ARBA00024327"/>
    </source>
</evidence>
<keyword evidence="4 12" id="KW-0408">Iron</keyword>
<proteinExistence type="inferred from homology"/>
<evidence type="ECO:0000256" key="1">
    <source>
        <dbReference type="ARBA" id="ARBA00009732"/>
    </source>
</evidence>
<evidence type="ECO:0000313" key="14">
    <source>
        <dbReference type="EMBL" id="ADU31596.1"/>
    </source>
</evidence>
<comment type="pathway">
    <text evidence="7 12">Sulfur metabolism; hydrogen sulfide biosynthesis; sulfite from sulfate.</text>
</comment>
<reference evidence="14 15" key="1">
    <citation type="submission" date="2010-12" db="EMBL/GenBank/DDBJ databases">
        <title>Complete sequence of Bacillus cellulosilyticus DSM 2522.</title>
        <authorList>
            <consortium name="US DOE Joint Genome Institute"/>
            <person name="Lucas S."/>
            <person name="Copeland A."/>
            <person name="Lapidus A."/>
            <person name="Cheng J.-F."/>
            <person name="Bruce D."/>
            <person name="Goodwin L."/>
            <person name="Pitluck S."/>
            <person name="Chertkov O."/>
            <person name="Detter J.C."/>
            <person name="Han C."/>
            <person name="Tapia R."/>
            <person name="Land M."/>
            <person name="Hauser L."/>
            <person name="Jeffries C."/>
            <person name="Kyrpides N."/>
            <person name="Ivanova N."/>
            <person name="Mikhailova N."/>
            <person name="Brumm P."/>
            <person name="Mead D."/>
            <person name="Woyke T."/>
        </authorList>
    </citation>
    <scope>NUCLEOTIDE SEQUENCE [LARGE SCALE GENOMIC DNA]</scope>
    <source>
        <strain evidence="15">ATCC 21833 / DSM 2522 / FERM P-1141 / JCM 9156 / N-4</strain>
    </source>
</reference>
<dbReference type="GO" id="GO:0046872">
    <property type="term" value="F:metal ion binding"/>
    <property type="evidence" value="ECO:0007669"/>
    <property type="project" value="UniProtKB-KW"/>
</dbReference>
<evidence type="ECO:0000259" key="13">
    <source>
        <dbReference type="Pfam" id="PF01507"/>
    </source>
</evidence>
<comment type="cofactor">
    <cofactor evidence="12">
        <name>[4Fe-4S] cluster</name>
        <dbReference type="ChEBI" id="CHEBI:49883"/>
    </cofactor>
    <text evidence="12">Binds 1 [4Fe-4S] cluster per subunit.</text>
</comment>
<dbReference type="HAMAP" id="MF_00063">
    <property type="entry name" value="CysH"/>
    <property type="match status" value="1"/>
</dbReference>
<dbReference type="GO" id="GO:0043866">
    <property type="term" value="F:adenylyl-sulfate reductase (thioredoxin) activity"/>
    <property type="evidence" value="ECO:0007669"/>
    <property type="project" value="UniProtKB-EC"/>
</dbReference>
<feature type="binding site" evidence="12">
    <location>
        <position position="211"/>
    </location>
    <ligand>
        <name>[4Fe-4S] cluster</name>
        <dbReference type="ChEBI" id="CHEBI:49883"/>
    </ligand>
</feature>
<dbReference type="GO" id="GO:0004604">
    <property type="term" value="F:phosphoadenylyl-sulfate reductase (thioredoxin) activity"/>
    <property type="evidence" value="ECO:0007669"/>
    <property type="project" value="UniProtKB-UniRule"/>
</dbReference>
<feature type="binding site" evidence="12">
    <location>
        <position position="208"/>
    </location>
    <ligand>
        <name>[4Fe-4S] cluster</name>
        <dbReference type="ChEBI" id="CHEBI:49883"/>
    </ligand>
</feature>
<dbReference type="Pfam" id="PF01507">
    <property type="entry name" value="PAPS_reduct"/>
    <property type="match status" value="1"/>
</dbReference>
<dbReference type="GO" id="GO:0005737">
    <property type="term" value="C:cytoplasm"/>
    <property type="evidence" value="ECO:0007669"/>
    <property type="project" value="UniProtKB-SubCell"/>
</dbReference>
<dbReference type="CDD" id="cd23945">
    <property type="entry name" value="PAPS_reductase"/>
    <property type="match status" value="1"/>
</dbReference>
<evidence type="ECO:0000256" key="3">
    <source>
        <dbReference type="ARBA" id="ARBA00023002"/>
    </source>
</evidence>
<evidence type="ECO:0000256" key="6">
    <source>
        <dbReference type="ARBA" id="ARBA00024298"/>
    </source>
</evidence>
<feature type="binding site" evidence="12">
    <location>
        <position position="125"/>
    </location>
    <ligand>
        <name>[4Fe-4S] cluster</name>
        <dbReference type="ChEBI" id="CHEBI:49883"/>
    </ligand>
</feature>
<dbReference type="PANTHER" id="PTHR46509:SF1">
    <property type="entry name" value="PHOSPHOADENOSINE PHOSPHOSULFATE REDUCTASE"/>
    <property type="match status" value="1"/>
</dbReference>
<dbReference type="InterPro" id="IPR014729">
    <property type="entry name" value="Rossmann-like_a/b/a_fold"/>
</dbReference>
<comment type="subcellular location">
    <subcellularLocation>
        <location evidence="12">Cytoplasm</location>
    </subcellularLocation>
</comment>
<dbReference type="GO" id="GO:0019379">
    <property type="term" value="P:sulfate assimilation, phosphoadenylyl sulfate reduction by phosphoadenylyl-sulfate reductase (thioredoxin)"/>
    <property type="evidence" value="ECO:0007669"/>
    <property type="project" value="UniProtKB-UniRule"/>
</dbReference>
<dbReference type="EC" id="1.8.4.10" evidence="8 12"/>
<dbReference type="InterPro" id="IPR011798">
    <property type="entry name" value="APS_reductase"/>
</dbReference>
<evidence type="ECO:0000256" key="9">
    <source>
        <dbReference type="ARBA" id="ARBA00029514"/>
    </source>
</evidence>
<dbReference type="KEGG" id="bco:Bcell_3354"/>
<name>E6U1U9_EVAC2</name>
<dbReference type="STRING" id="649639.Bcell_3354"/>
<keyword evidence="15" id="KW-1185">Reference proteome</keyword>
<dbReference type="RefSeq" id="WP_013489927.1">
    <property type="nucleotide sequence ID" value="NC_014829.1"/>
</dbReference>
<dbReference type="NCBIfam" id="TIGR00434">
    <property type="entry name" value="cysH"/>
    <property type="match status" value="1"/>
</dbReference>
<accession>E6U1U9</accession>
<feature type="binding site" evidence="12">
    <location>
        <position position="126"/>
    </location>
    <ligand>
        <name>[4Fe-4S] cluster</name>
        <dbReference type="ChEBI" id="CHEBI:49883"/>
    </ligand>
</feature>
<evidence type="ECO:0000256" key="10">
    <source>
        <dbReference type="ARBA" id="ARBA00030894"/>
    </source>
</evidence>
<dbReference type="Gene3D" id="3.40.50.620">
    <property type="entry name" value="HUPs"/>
    <property type="match status" value="1"/>
</dbReference>
<comment type="function">
    <text evidence="6 12">Catalyzes the formation of sulfite from adenosine 5'-phosphosulfate (APS) using thioredoxin as an electron donor.</text>
</comment>
<evidence type="ECO:0000313" key="15">
    <source>
        <dbReference type="Proteomes" id="UP000001401"/>
    </source>
</evidence>
<feature type="active site" description="Nucleophile; cysteine thiosulfonate intermediate" evidence="12">
    <location>
        <position position="234"/>
    </location>
</feature>
<evidence type="ECO:0000256" key="8">
    <source>
        <dbReference type="ARBA" id="ARBA00024386"/>
    </source>
</evidence>
<dbReference type="AlphaFoldDB" id="E6U1U9"/>
<feature type="domain" description="Phosphoadenosine phosphosulphate reductase" evidence="13">
    <location>
        <begin position="43"/>
        <end position="213"/>
    </location>
</feature>
<dbReference type="NCBIfam" id="TIGR02055">
    <property type="entry name" value="APS_reductase"/>
    <property type="match status" value="1"/>
</dbReference>
<dbReference type="NCBIfam" id="NF002537">
    <property type="entry name" value="PRK02090.1"/>
    <property type="match status" value="1"/>
</dbReference>
<dbReference type="PANTHER" id="PTHR46509">
    <property type="entry name" value="PHOSPHOADENOSINE PHOSPHOSULFATE REDUCTASE"/>
    <property type="match status" value="1"/>
</dbReference>
<keyword evidence="5 12" id="KW-0411">Iron-sulfur</keyword>